<keyword evidence="2 6" id="KW-0808">Transferase</keyword>
<organism evidence="13 14">
    <name type="scientific">Acidithiobacillus caldus (strain ATCC 51756 / DSM 8584 / KU)</name>
    <dbReference type="NCBI Taxonomy" id="637389"/>
    <lineage>
        <taxon>Bacteria</taxon>
        <taxon>Pseudomonadati</taxon>
        <taxon>Pseudomonadota</taxon>
        <taxon>Acidithiobacillia</taxon>
        <taxon>Acidithiobacillales</taxon>
        <taxon>Acidithiobacillaceae</taxon>
        <taxon>Acidithiobacillus</taxon>
    </lineage>
</organism>
<dbReference type="GO" id="GO:0005524">
    <property type="term" value="F:ATP binding"/>
    <property type="evidence" value="ECO:0007669"/>
    <property type="project" value="UniProtKB-KW"/>
</dbReference>
<feature type="region of interest" description="Disordered" evidence="8">
    <location>
        <begin position="1"/>
        <end position="20"/>
    </location>
</feature>
<dbReference type="PANTHER" id="PTHR30218">
    <property type="entry name" value="POLYPHOSPHATE KINASE"/>
    <property type="match status" value="1"/>
</dbReference>
<dbReference type="SUPFAM" id="SSF56024">
    <property type="entry name" value="Phospholipase D/nuclease"/>
    <property type="match status" value="2"/>
</dbReference>
<dbReference type="KEGG" id="acz:Acaty_c1973"/>
<evidence type="ECO:0000313" key="14">
    <source>
        <dbReference type="Proteomes" id="UP000005522"/>
    </source>
</evidence>
<dbReference type="CDD" id="cd09168">
    <property type="entry name" value="PLDc_PaPPK1_C2_like"/>
    <property type="match status" value="1"/>
</dbReference>
<dbReference type="eggNOG" id="COG0855">
    <property type="taxonomic scope" value="Bacteria"/>
</dbReference>
<evidence type="ECO:0000256" key="4">
    <source>
        <dbReference type="ARBA" id="ARBA00022777"/>
    </source>
</evidence>
<keyword evidence="4 6" id="KW-0418">Kinase</keyword>
<dbReference type="NCBIfam" id="NF003918">
    <property type="entry name" value="PRK05443.1-2"/>
    <property type="match status" value="1"/>
</dbReference>
<dbReference type="RefSeq" id="WP_004873134.1">
    <property type="nucleotide sequence ID" value="NZ_CP005986.1"/>
</dbReference>
<comment type="similarity">
    <text evidence="6 7">Belongs to the polyphosphate kinase 1 (PPK1) family.</text>
</comment>
<dbReference type="GO" id="GO:0009358">
    <property type="term" value="C:polyphosphate kinase complex"/>
    <property type="evidence" value="ECO:0007669"/>
    <property type="project" value="InterPro"/>
</dbReference>
<dbReference type="InterPro" id="IPR025198">
    <property type="entry name" value="PPK_N_dom"/>
</dbReference>
<dbReference type="PIRSF" id="PIRSF015589">
    <property type="entry name" value="PP_kinase"/>
    <property type="match status" value="1"/>
</dbReference>
<proteinExistence type="inferred from homology"/>
<dbReference type="EC" id="2.7.4.1" evidence="6 7"/>
<dbReference type="Gene3D" id="1.20.58.310">
    <property type="entry name" value="Polyphosphate kinase N-terminal domain"/>
    <property type="match status" value="1"/>
</dbReference>
<evidence type="ECO:0000256" key="7">
    <source>
        <dbReference type="RuleBase" id="RU003800"/>
    </source>
</evidence>
<feature type="binding site" evidence="6">
    <location>
        <position position="429"/>
    </location>
    <ligand>
        <name>Mg(2+)</name>
        <dbReference type="ChEBI" id="CHEBI:18420"/>
    </ligand>
</feature>
<feature type="binding site" evidence="6">
    <location>
        <position position="613"/>
    </location>
    <ligand>
        <name>ATP</name>
        <dbReference type="ChEBI" id="CHEBI:30616"/>
    </ligand>
</feature>
<feature type="active site" description="Phosphohistidine intermediate" evidence="6">
    <location>
        <position position="459"/>
    </location>
</feature>
<dbReference type="HAMAP" id="MF_00347">
    <property type="entry name" value="Polyphosphate_kinase"/>
    <property type="match status" value="1"/>
</dbReference>
<dbReference type="Pfam" id="PF13090">
    <property type="entry name" value="PP_kinase_C"/>
    <property type="match status" value="1"/>
</dbReference>
<keyword evidence="6" id="KW-0460">Magnesium</keyword>
<feature type="domain" description="Polyphosphate kinase C-terminal" evidence="12">
    <location>
        <begin position="356"/>
        <end position="518"/>
    </location>
</feature>
<feature type="binding site" evidence="6">
    <location>
        <position position="492"/>
    </location>
    <ligand>
        <name>ATP</name>
        <dbReference type="ChEBI" id="CHEBI:30616"/>
    </ligand>
</feature>
<feature type="binding site" evidence="6">
    <location>
        <position position="399"/>
    </location>
    <ligand>
        <name>Mg(2+)</name>
        <dbReference type="ChEBI" id="CHEBI:18420"/>
    </ligand>
</feature>
<dbReference type="Gene3D" id="3.30.1840.10">
    <property type="entry name" value="Polyphosphate kinase middle domain"/>
    <property type="match status" value="1"/>
</dbReference>
<reference evidence="13 14" key="1">
    <citation type="journal article" date="2009" name="J. Bacteriol.">
        <title>Draft genome sequence of the extremely acidophilic bacterium Acidithiobacillus caldus ATCC 51756 reveals metabolic versatility in the genus Acidithiobacillus.</title>
        <authorList>
            <person name="Valdes J."/>
            <person name="Quatrini R."/>
            <person name="Hallberg K."/>
            <person name="Dopson M."/>
            <person name="Valenzuela P.D."/>
            <person name="Holmes D.S."/>
        </authorList>
    </citation>
    <scope>NUCLEOTIDE SEQUENCE [LARGE SCALE GENOMIC DNA]</scope>
    <source>
        <strain evidence="14">ATCC 51756 / DSM 8584 / KU</strain>
    </source>
</reference>
<dbReference type="Pfam" id="PF13089">
    <property type="entry name" value="PP_kinase_N"/>
    <property type="match status" value="1"/>
</dbReference>
<dbReference type="InterPro" id="IPR024953">
    <property type="entry name" value="PP_kinase_middle"/>
</dbReference>
<comment type="function">
    <text evidence="6 7">Catalyzes the reversible transfer of the terminal phosphate of ATP to form a long-chain polyphosphate (polyP).</text>
</comment>
<dbReference type="PANTHER" id="PTHR30218:SF0">
    <property type="entry name" value="POLYPHOSPHATE KINASE"/>
    <property type="match status" value="1"/>
</dbReference>
<dbReference type="Gene3D" id="3.30.870.10">
    <property type="entry name" value="Endonuclease Chain A"/>
    <property type="match status" value="2"/>
</dbReference>
<evidence type="ECO:0000256" key="5">
    <source>
        <dbReference type="ARBA" id="ARBA00022840"/>
    </source>
</evidence>
<evidence type="ECO:0000256" key="2">
    <source>
        <dbReference type="ARBA" id="ARBA00022679"/>
    </source>
</evidence>
<dbReference type="InterPro" id="IPR036830">
    <property type="entry name" value="PP_kinase_middle_dom_sf"/>
</dbReference>
<dbReference type="InterPro" id="IPR041108">
    <property type="entry name" value="PP_kinase_C_1"/>
</dbReference>
<dbReference type="InterPro" id="IPR003414">
    <property type="entry name" value="PP_kinase"/>
</dbReference>
<dbReference type="HOGENOM" id="CLU_009678_5_0_6"/>
<feature type="domain" description="Polyphosphate kinase C-terminal" evidence="11">
    <location>
        <begin position="530"/>
        <end position="695"/>
    </location>
</feature>
<dbReference type="NCBIfam" id="TIGR03705">
    <property type="entry name" value="poly_P_kin"/>
    <property type="match status" value="1"/>
</dbReference>
<dbReference type="Pfam" id="PF17941">
    <property type="entry name" value="PP_kinase_C_1"/>
    <property type="match status" value="1"/>
</dbReference>
<evidence type="ECO:0000256" key="8">
    <source>
        <dbReference type="SAM" id="MobiDB-lite"/>
    </source>
</evidence>
<protein>
    <recommendedName>
        <fullName evidence="6 7">Polyphosphate kinase</fullName>
        <ecNumber evidence="6 7">2.7.4.1</ecNumber>
    </recommendedName>
    <alternativeName>
        <fullName evidence="6">ATP-polyphosphate phosphotransferase</fullName>
    </alternativeName>
    <alternativeName>
        <fullName evidence="6">Polyphosphoric acid kinase</fullName>
    </alternativeName>
</protein>
<keyword evidence="5 6" id="KW-0067">ATP-binding</keyword>
<dbReference type="GO" id="GO:0046872">
    <property type="term" value="F:metal ion binding"/>
    <property type="evidence" value="ECO:0007669"/>
    <property type="project" value="UniProtKB-KW"/>
</dbReference>
<evidence type="ECO:0000259" key="9">
    <source>
        <dbReference type="Pfam" id="PF02503"/>
    </source>
</evidence>
<feature type="domain" description="Polyphosphate kinase N-terminal" evidence="10">
    <location>
        <begin position="32"/>
        <end position="137"/>
    </location>
</feature>
<dbReference type="GO" id="GO:0008976">
    <property type="term" value="F:polyphosphate kinase activity"/>
    <property type="evidence" value="ECO:0007669"/>
    <property type="project" value="UniProtKB-UniRule"/>
</dbReference>
<evidence type="ECO:0000256" key="6">
    <source>
        <dbReference type="HAMAP-Rule" id="MF_00347"/>
    </source>
</evidence>
<feature type="binding site" evidence="6">
    <location>
        <position position="70"/>
    </location>
    <ligand>
        <name>ATP</name>
        <dbReference type="ChEBI" id="CHEBI:30616"/>
    </ligand>
</feature>
<evidence type="ECO:0000259" key="12">
    <source>
        <dbReference type="Pfam" id="PF17941"/>
    </source>
</evidence>
<keyword evidence="3 6" id="KW-0547">Nucleotide-binding</keyword>
<name>A0A059ZW80_ACICK</name>
<feature type="binding site" evidence="6">
    <location>
        <position position="585"/>
    </location>
    <ligand>
        <name>ATP</name>
        <dbReference type="ChEBI" id="CHEBI:30616"/>
    </ligand>
</feature>
<sequence>MRPSSPPESVAPSPPAVPETARAEALDHPSLYFNRDLSILEFNRRVLALADDPQVPLLERLRFLTIVSSNLDEFFEVRVAGLMQRRKYNAGPLGPDMLGPEDEIRAVAKVAHELIQAQYTCLNERILPALAAAGIRLRRRDTWRATQRRWIAQYFQQEVLPLLTPLSLDPAHPFPKVQNKGLNFAIVLEGQDAYGRHSPIAIVQAPRILPRIIQLPTDIAGPADFVFLSSVIHENIETLFPGLHVKGFYQFRVTRNSELFVDEEEVDNLLDALADELTTRPFGEAVRLEVASNCPAEVYQYLLRHFDLQEESLYTLPGPVNLSRMAAIIDMAARPDLLYPPFTPGLPDRCLRSEEIFSQLRRGPILLHHPYQSFMPVVDFIRQAASDPAVLGIKQTLYRTTPDSPIVQALMDAAVAGKQVTAVIELKARFDEANNIRLAEQLEEVGAQVVYGVVHHKVHAKMALVLRRETDGIRLYGHLGTGNYHARNARIYTDLSLLTADTQITADMNALFMHITGMGRAPTLTKLLQSPFTLFAALREKIAAETALGTAGRIIARVNALVEPDLIRDLYLASQAGVQIDLIVRGPCTLRPGIPGVSENIRVRSIVGRFLEHSRVYYFGRNGDPELWMASADWMSRNLFRRLETAIPIEDPDLRQRLIRETLEFYLEDDCNAWAMGSDGSYSHLRDPSQEQPCRSAQDRLLALYGRGGVGNG</sequence>
<dbReference type="InterPro" id="IPR036832">
    <property type="entry name" value="PPK_N_dom_sf"/>
</dbReference>
<dbReference type="AlphaFoldDB" id="A0A059ZW80"/>
<keyword evidence="1 6" id="KW-0597">Phosphoprotein</keyword>
<dbReference type="Proteomes" id="UP000005522">
    <property type="component" value="Chromosome"/>
</dbReference>
<dbReference type="EMBL" id="CP005986">
    <property type="protein sequence ID" value="AIA55830.1"/>
    <property type="molecule type" value="Genomic_DNA"/>
</dbReference>
<dbReference type="GeneID" id="92932061"/>
<evidence type="ECO:0000256" key="1">
    <source>
        <dbReference type="ARBA" id="ARBA00022553"/>
    </source>
</evidence>
<feature type="domain" description="Polyphosphate kinase middle" evidence="9">
    <location>
        <begin position="147"/>
        <end position="327"/>
    </location>
</feature>
<evidence type="ECO:0000256" key="3">
    <source>
        <dbReference type="ARBA" id="ARBA00022741"/>
    </source>
</evidence>
<evidence type="ECO:0000313" key="13">
    <source>
        <dbReference type="EMBL" id="AIA55830.1"/>
    </source>
</evidence>
<dbReference type="GO" id="GO:0006799">
    <property type="term" value="P:polyphosphate biosynthetic process"/>
    <property type="evidence" value="ECO:0007669"/>
    <property type="project" value="UniProtKB-UniRule"/>
</dbReference>
<comment type="PTM">
    <text evidence="6 7">An intermediate of this reaction is the autophosphorylated ppk in which a phosphate is covalently linked to a histidine residue through a N-P bond.</text>
</comment>
<keyword evidence="6" id="KW-0479">Metal-binding</keyword>
<gene>
    <name evidence="6" type="primary">ppk</name>
    <name evidence="13" type="ORF">Acaty_c1973</name>
</gene>
<dbReference type="InterPro" id="IPR025200">
    <property type="entry name" value="PPK_C_dom2"/>
</dbReference>
<dbReference type="CDD" id="cd09165">
    <property type="entry name" value="PLDc_PaPPK1_C1_like"/>
    <property type="match status" value="1"/>
</dbReference>
<dbReference type="NCBIfam" id="NF003921">
    <property type="entry name" value="PRK05443.2-2"/>
    <property type="match status" value="1"/>
</dbReference>
<evidence type="ECO:0000259" key="10">
    <source>
        <dbReference type="Pfam" id="PF13089"/>
    </source>
</evidence>
<comment type="catalytic activity">
    <reaction evidence="6 7">
        <text>[phosphate](n) + ATP = [phosphate](n+1) + ADP</text>
        <dbReference type="Rhea" id="RHEA:19573"/>
        <dbReference type="Rhea" id="RHEA-COMP:9859"/>
        <dbReference type="Rhea" id="RHEA-COMP:14280"/>
        <dbReference type="ChEBI" id="CHEBI:16838"/>
        <dbReference type="ChEBI" id="CHEBI:30616"/>
        <dbReference type="ChEBI" id="CHEBI:456216"/>
        <dbReference type="EC" id="2.7.4.1"/>
    </reaction>
</comment>
<accession>A0A059ZW80</accession>
<evidence type="ECO:0000259" key="11">
    <source>
        <dbReference type="Pfam" id="PF13090"/>
    </source>
</evidence>
<dbReference type="SUPFAM" id="SSF140356">
    <property type="entry name" value="PPK N-terminal domain-like"/>
    <property type="match status" value="1"/>
</dbReference>
<dbReference type="Pfam" id="PF02503">
    <property type="entry name" value="PP_kinase"/>
    <property type="match status" value="1"/>
</dbReference>
<comment type="cofactor">
    <cofactor evidence="6">
        <name>Mg(2+)</name>
        <dbReference type="ChEBI" id="CHEBI:18420"/>
    </cofactor>
</comment>
<dbReference type="SUPFAM" id="SSF143724">
    <property type="entry name" value="PHP14-like"/>
    <property type="match status" value="1"/>
</dbReference>